<evidence type="ECO:0000256" key="5">
    <source>
        <dbReference type="ARBA" id="ARBA00023277"/>
    </source>
</evidence>
<organism evidence="11 12">
    <name type="scientific">Capnocytophaga leadbetteri</name>
    <dbReference type="NCBI Taxonomy" id="327575"/>
    <lineage>
        <taxon>Bacteria</taxon>
        <taxon>Pseudomonadati</taxon>
        <taxon>Bacteroidota</taxon>
        <taxon>Flavobacteriia</taxon>
        <taxon>Flavobacteriales</taxon>
        <taxon>Flavobacteriaceae</taxon>
        <taxon>Capnocytophaga</taxon>
    </lineage>
</organism>
<evidence type="ECO:0000256" key="7">
    <source>
        <dbReference type="PIRSR" id="PIRSR001021-1"/>
    </source>
</evidence>
<dbReference type="GO" id="GO:0005509">
    <property type="term" value="F:calcium ion binding"/>
    <property type="evidence" value="ECO:0007669"/>
    <property type="project" value="InterPro"/>
</dbReference>
<dbReference type="InterPro" id="IPR006046">
    <property type="entry name" value="Alpha_amylase"/>
</dbReference>
<evidence type="ECO:0000313" key="12">
    <source>
        <dbReference type="Proteomes" id="UP000217276"/>
    </source>
</evidence>
<dbReference type="NCBIfam" id="NF006970">
    <property type="entry name" value="PRK09441.1-3"/>
    <property type="match status" value="1"/>
</dbReference>
<dbReference type="Proteomes" id="UP000217276">
    <property type="component" value="Chromosome"/>
</dbReference>
<dbReference type="PANTHER" id="PTHR43447">
    <property type="entry name" value="ALPHA-AMYLASE"/>
    <property type="match status" value="1"/>
</dbReference>
<keyword evidence="12" id="KW-1185">Reference proteome</keyword>
<evidence type="ECO:0000259" key="10">
    <source>
        <dbReference type="SMART" id="SM00642"/>
    </source>
</evidence>
<dbReference type="InterPro" id="IPR013780">
    <property type="entry name" value="Glyco_hydro_b"/>
</dbReference>
<accession>A0A250F9A3</accession>
<dbReference type="PRINTS" id="PR00110">
    <property type="entry name" value="ALPHAAMYLASE"/>
</dbReference>
<dbReference type="RefSeq" id="WP_095913680.1">
    <property type="nucleotide sequence ID" value="NZ_CP022384.1"/>
</dbReference>
<keyword evidence="5" id="KW-0119">Carbohydrate metabolism</keyword>
<dbReference type="InterPro" id="IPR015237">
    <property type="entry name" value="Alpha-amylase_C_pro"/>
</dbReference>
<dbReference type="Pfam" id="PF09154">
    <property type="entry name" value="Alpha-amy_C_pro"/>
    <property type="match status" value="1"/>
</dbReference>
<keyword evidence="8" id="KW-0106">Calcium</keyword>
<dbReference type="Gene3D" id="2.60.40.1180">
    <property type="entry name" value="Golgi alpha-mannosidase II"/>
    <property type="match status" value="1"/>
</dbReference>
<evidence type="ECO:0000256" key="6">
    <source>
        <dbReference type="ARBA" id="ARBA00023295"/>
    </source>
</evidence>
<dbReference type="InterPro" id="IPR006047">
    <property type="entry name" value="GH13_cat_dom"/>
</dbReference>
<feature type="active site" description="Proton donor" evidence="7">
    <location>
        <position position="259"/>
    </location>
</feature>
<comment type="cofactor">
    <cofactor evidence="1">
        <name>Ca(2+)</name>
        <dbReference type="ChEBI" id="CHEBI:29108"/>
    </cofactor>
</comment>
<evidence type="ECO:0000313" key="11">
    <source>
        <dbReference type="EMBL" id="ATA81701.1"/>
    </source>
</evidence>
<keyword evidence="3 8" id="KW-0479">Metal-binding</keyword>
<evidence type="ECO:0000256" key="1">
    <source>
        <dbReference type="ARBA" id="ARBA00001913"/>
    </source>
</evidence>
<dbReference type="CDD" id="cd11314">
    <property type="entry name" value="AmyAc_arch_bac_plant_AmyA"/>
    <property type="match status" value="1"/>
</dbReference>
<evidence type="ECO:0000256" key="3">
    <source>
        <dbReference type="ARBA" id="ARBA00022723"/>
    </source>
</evidence>
<dbReference type="PROSITE" id="PS51257">
    <property type="entry name" value="PROKAR_LIPOPROTEIN"/>
    <property type="match status" value="1"/>
</dbReference>
<dbReference type="SMART" id="SM00642">
    <property type="entry name" value="Aamy"/>
    <property type="match status" value="1"/>
</dbReference>
<dbReference type="SUPFAM" id="SSF51445">
    <property type="entry name" value="(Trans)glycosidases"/>
    <property type="match status" value="1"/>
</dbReference>
<dbReference type="InterPro" id="IPR013776">
    <property type="entry name" value="A-amylase_thermo"/>
</dbReference>
<gene>
    <name evidence="11" type="ORF">CGC53_04725</name>
</gene>
<evidence type="ECO:0000256" key="4">
    <source>
        <dbReference type="ARBA" id="ARBA00022801"/>
    </source>
</evidence>
<dbReference type="GO" id="GO:0004556">
    <property type="term" value="F:alpha-amylase activity"/>
    <property type="evidence" value="ECO:0007669"/>
    <property type="project" value="InterPro"/>
</dbReference>
<reference evidence="12" key="1">
    <citation type="submission" date="2017-06" db="EMBL/GenBank/DDBJ databases">
        <title>Capnocytophaga spp. assemblies.</title>
        <authorList>
            <person name="Gulvik C.A."/>
        </authorList>
    </citation>
    <scope>NUCLEOTIDE SEQUENCE [LARGE SCALE GENOMIC DNA]</scope>
    <source>
        <strain evidence="12">H6253</strain>
    </source>
</reference>
<evidence type="ECO:0000256" key="8">
    <source>
        <dbReference type="PIRSR" id="PIRSR001021-2"/>
    </source>
</evidence>
<protein>
    <submittedName>
        <fullName evidence="11">Alpha-amylase</fullName>
    </submittedName>
</protein>
<keyword evidence="6" id="KW-0326">Glycosidase</keyword>
<proteinExistence type="inferred from homology"/>
<feature type="active site" description="Nucleophile" evidence="7">
    <location>
        <position position="235"/>
    </location>
</feature>
<dbReference type="InterPro" id="IPR017853">
    <property type="entry name" value="GH"/>
</dbReference>
<comment type="similarity">
    <text evidence="2 9">Belongs to the glycosyl hydrolase 13 family.</text>
</comment>
<dbReference type="EMBL" id="CP022384">
    <property type="protein sequence ID" value="ATA81701.1"/>
    <property type="molecule type" value="Genomic_DNA"/>
</dbReference>
<feature type="binding site" evidence="8">
    <location>
        <position position="143"/>
    </location>
    <ligand>
        <name>Ca(2+)</name>
        <dbReference type="ChEBI" id="CHEBI:29108"/>
        <label>1</label>
    </ligand>
</feature>
<dbReference type="Pfam" id="PF00128">
    <property type="entry name" value="Alpha-amylase"/>
    <property type="match status" value="1"/>
</dbReference>
<dbReference type="PIRSF" id="PIRSF001021">
    <property type="entry name" value="Alph-amls_thrmst"/>
    <property type="match status" value="1"/>
</dbReference>
<dbReference type="Gene3D" id="3.20.20.80">
    <property type="entry name" value="Glycosidases"/>
    <property type="match status" value="1"/>
</dbReference>
<evidence type="ECO:0000256" key="9">
    <source>
        <dbReference type="RuleBase" id="RU003615"/>
    </source>
</evidence>
<name>A0A250F9A3_9FLAO</name>
<sequence length="470" mass="53053">MKSYIYLLAACTLLSCKKDKGEDTPQLQNVNPIDLSTIDNGNRVMMQTFYWDVTPLGEWWNTITPKIADWKANGVDRLWLPVATKGASGGYSMGYDPSDYFDFGEYNQHGSVKTRFGSRAELENLISKAHENGLQVLADIVINHCNGGGEEVNPYKNNEKTNTLFDKTHGNASEKFNRNYEHFHPNATEAADEGGDFFLDLAHKVPYVQDWLWKKDESVAKYYKNTMKFDGWRFDYVKGFGAWVIRDWMKEVGGFAVGELWDGNAETLKNWVDASGISAFDFACYYAIEQALDSQKDMHKLMTSQNAMLRTLRPDRAVTFVGNHDVDGRSDVSPTNTIAQDKKLMAYAYILTHSGYPCIFYSDYENAEFKAKIQKLLLIHRSLAAGEEKFHLASNTEYVVSRLGKDKSPGLVLFLNNSNAPAQRTITTHFKSKTLIDYTGNTAERFATDSNGKVTLKVPANSYTVWSVGQ</sequence>
<dbReference type="GO" id="GO:0005975">
    <property type="term" value="P:carbohydrate metabolic process"/>
    <property type="evidence" value="ECO:0007669"/>
    <property type="project" value="InterPro"/>
</dbReference>
<feature type="domain" description="Glycosyl hydrolase family 13 catalytic" evidence="10">
    <location>
        <begin position="43"/>
        <end position="380"/>
    </location>
</feature>
<dbReference type="SUPFAM" id="SSF51011">
    <property type="entry name" value="Glycosyl hydrolase domain"/>
    <property type="match status" value="1"/>
</dbReference>
<dbReference type="AlphaFoldDB" id="A0A250F9A3"/>
<evidence type="ECO:0000256" key="2">
    <source>
        <dbReference type="ARBA" id="ARBA00008061"/>
    </source>
</evidence>
<keyword evidence="4" id="KW-0378">Hydrolase</keyword>
<dbReference type="KEGG" id="clk:CGC53_04725"/>